<comment type="caution">
    <text evidence="6">The sequence shown here is derived from an EMBL/GenBank/DDBJ whole genome shotgun (WGS) entry which is preliminary data.</text>
</comment>
<evidence type="ECO:0000256" key="5">
    <source>
        <dbReference type="SAM" id="MobiDB-lite"/>
    </source>
</evidence>
<dbReference type="InterPro" id="IPR000456">
    <property type="entry name" value="Ribosomal_bL17"/>
</dbReference>
<feature type="compositionally biased region" description="Basic and acidic residues" evidence="5">
    <location>
        <begin position="119"/>
        <end position="129"/>
    </location>
</feature>
<gene>
    <name evidence="6" type="ORF">WJX81_008007</name>
</gene>
<sequence length="147" mass="16965">MKHRIVGNRLQRNYKHRWSMLRTMVSQLLHHERIETTLPKAKELRKVADSMITLAKEGTLFARRRAAAVVRGDGVLHKLFTVMARRYAEREGGYTRVLRSRRRTNDAAQMAYIEYVDREGELRPTRPPRELPSPLLPPAARAAAALP</sequence>
<keyword evidence="3 4" id="KW-0687">Ribonucleoprotein</keyword>
<dbReference type="GO" id="GO:0022625">
    <property type="term" value="C:cytosolic large ribosomal subunit"/>
    <property type="evidence" value="ECO:0007669"/>
    <property type="project" value="TreeGrafter"/>
</dbReference>
<evidence type="ECO:0000256" key="3">
    <source>
        <dbReference type="ARBA" id="ARBA00023274"/>
    </source>
</evidence>
<dbReference type="Gene3D" id="3.90.1030.10">
    <property type="entry name" value="Ribosomal protein L17"/>
    <property type="match status" value="1"/>
</dbReference>
<dbReference type="EMBL" id="JALJOU010000029">
    <property type="protein sequence ID" value="KAK9835240.1"/>
    <property type="molecule type" value="Genomic_DNA"/>
</dbReference>
<dbReference type="Proteomes" id="UP001445335">
    <property type="component" value="Unassembled WGS sequence"/>
</dbReference>
<dbReference type="PROSITE" id="PS01167">
    <property type="entry name" value="RIBOSOMAL_L17"/>
    <property type="match status" value="1"/>
</dbReference>
<feature type="region of interest" description="Disordered" evidence="5">
    <location>
        <begin position="119"/>
        <end position="147"/>
    </location>
</feature>
<evidence type="ECO:0008006" key="8">
    <source>
        <dbReference type="Google" id="ProtNLM"/>
    </source>
</evidence>
<dbReference type="GO" id="GO:0003735">
    <property type="term" value="F:structural constituent of ribosome"/>
    <property type="evidence" value="ECO:0007669"/>
    <property type="project" value="InterPro"/>
</dbReference>
<keyword evidence="2 4" id="KW-0689">Ribosomal protein</keyword>
<dbReference type="HAMAP" id="MF_01368">
    <property type="entry name" value="Ribosomal_bL17"/>
    <property type="match status" value="1"/>
</dbReference>
<name>A0AAW1RNW5_9CHLO</name>
<evidence type="ECO:0000313" key="6">
    <source>
        <dbReference type="EMBL" id="KAK9835240.1"/>
    </source>
</evidence>
<dbReference type="NCBIfam" id="TIGR00059">
    <property type="entry name" value="L17"/>
    <property type="match status" value="1"/>
</dbReference>
<dbReference type="InterPro" id="IPR047859">
    <property type="entry name" value="Ribosomal_bL17_CS"/>
</dbReference>
<protein>
    <recommendedName>
        <fullName evidence="8">50S ribosomal protein L17</fullName>
    </recommendedName>
</protein>
<evidence type="ECO:0000256" key="1">
    <source>
        <dbReference type="ARBA" id="ARBA00008777"/>
    </source>
</evidence>
<dbReference type="InterPro" id="IPR036373">
    <property type="entry name" value="Ribosomal_bL17_sf"/>
</dbReference>
<dbReference type="SUPFAM" id="SSF64263">
    <property type="entry name" value="Prokaryotic ribosomal protein L17"/>
    <property type="match status" value="1"/>
</dbReference>
<dbReference type="Pfam" id="PF01196">
    <property type="entry name" value="Ribosomal_L17"/>
    <property type="match status" value="1"/>
</dbReference>
<dbReference type="PANTHER" id="PTHR14413:SF16">
    <property type="entry name" value="LARGE RIBOSOMAL SUBUNIT PROTEIN BL17M"/>
    <property type="match status" value="1"/>
</dbReference>
<reference evidence="6 7" key="1">
    <citation type="journal article" date="2024" name="Nat. Commun.">
        <title>Phylogenomics reveals the evolutionary origins of lichenization in chlorophyte algae.</title>
        <authorList>
            <person name="Puginier C."/>
            <person name="Libourel C."/>
            <person name="Otte J."/>
            <person name="Skaloud P."/>
            <person name="Haon M."/>
            <person name="Grisel S."/>
            <person name="Petersen M."/>
            <person name="Berrin J.G."/>
            <person name="Delaux P.M."/>
            <person name="Dal Grande F."/>
            <person name="Keller J."/>
        </authorList>
    </citation>
    <scope>NUCLEOTIDE SEQUENCE [LARGE SCALE GENOMIC DNA]</scope>
    <source>
        <strain evidence="6 7">SAG 245.80</strain>
    </source>
</reference>
<evidence type="ECO:0000256" key="4">
    <source>
        <dbReference type="RuleBase" id="RU000660"/>
    </source>
</evidence>
<accession>A0AAW1RNW5</accession>
<evidence type="ECO:0000313" key="7">
    <source>
        <dbReference type="Proteomes" id="UP001445335"/>
    </source>
</evidence>
<feature type="compositionally biased region" description="Low complexity" evidence="5">
    <location>
        <begin position="138"/>
        <end position="147"/>
    </location>
</feature>
<proteinExistence type="inferred from homology"/>
<keyword evidence="7" id="KW-1185">Reference proteome</keyword>
<dbReference type="GO" id="GO:0006412">
    <property type="term" value="P:translation"/>
    <property type="evidence" value="ECO:0007669"/>
    <property type="project" value="InterPro"/>
</dbReference>
<organism evidence="6 7">
    <name type="scientific">Elliptochloris bilobata</name>
    <dbReference type="NCBI Taxonomy" id="381761"/>
    <lineage>
        <taxon>Eukaryota</taxon>
        <taxon>Viridiplantae</taxon>
        <taxon>Chlorophyta</taxon>
        <taxon>core chlorophytes</taxon>
        <taxon>Trebouxiophyceae</taxon>
        <taxon>Trebouxiophyceae incertae sedis</taxon>
        <taxon>Elliptochloris clade</taxon>
        <taxon>Elliptochloris</taxon>
    </lineage>
</organism>
<evidence type="ECO:0000256" key="2">
    <source>
        <dbReference type="ARBA" id="ARBA00022980"/>
    </source>
</evidence>
<comment type="similarity">
    <text evidence="1 4">Belongs to the bacterial ribosomal protein bL17 family.</text>
</comment>
<dbReference type="PANTHER" id="PTHR14413">
    <property type="entry name" value="RIBOSOMAL PROTEIN L17"/>
    <property type="match status" value="1"/>
</dbReference>
<dbReference type="AlphaFoldDB" id="A0AAW1RNW5"/>